<dbReference type="Proteomes" id="UP000006038">
    <property type="component" value="Chromosome 9"/>
</dbReference>
<sequence>MHQRSGKQVSGTIVLVKFCTGRGRIRFLGSALRDCLLFVNDGSSSPSIGRGSSSATSYAPGRSWCFQSSSKQPSVQQDHAASRNATRFCILKLSSLNSQLIKVSHHVPPFMPPNNFYDKNAIALTSLFDCLICLFQY</sequence>
<dbReference type="Gramene" id="OB09G23050.1">
    <property type="protein sequence ID" value="OB09G23050.1"/>
    <property type="gene ID" value="OB09G23050"/>
</dbReference>
<name>J3MZ76_ORYBR</name>
<reference evidence="1" key="1">
    <citation type="journal article" date="2013" name="Nat. Commun.">
        <title>Whole-genome sequencing of Oryza brachyantha reveals mechanisms underlying Oryza genome evolution.</title>
        <authorList>
            <person name="Chen J."/>
            <person name="Huang Q."/>
            <person name="Gao D."/>
            <person name="Wang J."/>
            <person name="Lang Y."/>
            <person name="Liu T."/>
            <person name="Li B."/>
            <person name="Bai Z."/>
            <person name="Luis Goicoechea J."/>
            <person name="Liang C."/>
            <person name="Chen C."/>
            <person name="Zhang W."/>
            <person name="Sun S."/>
            <person name="Liao Y."/>
            <person name="Zhang X."/>
            <person name="Yang L."/>
            <person name="Song C."/>
            <person name="Wang M."/>
            <person name="Shi J."/>
            <person name="Liu G."/>
            <person name="Liu J."/>
            <person name="Zhou H."/>
            <person name="Zhou W."/>
            <person name="Yu Q."/>
            <person name="An N."/>
            <person name="Chen Y."/>
            <person name="Cai Q."/>
            <person name="Wang B."/>
            <person name="Liu B."/>
            <person name="Min J."/>
            <person name="Huang Y."/>
            <person name="Wu H."/>
            <person name="Li Z."/>
            <person name="Zhang Y."/>
            <person name="Yin Y."/>
            <person name="Song W."/>
            <person name="Jiang J."/>
            <person name="Jackson S.A."/>
            <person name="Wing R.A."/>
            <person name="Wang J."/>
            <person name="Chen M."/>
        </authorList>
    </citation>
    <scope>NUCLEOTIDE SEQUENCE [LARGE SCALE GENOMIC DNA]</scope>
    <source>
        <strain evidence="1">cv. IRGC 101232</strain>
    </source>
</reference>
<dbReference type="AlphaFoldDB" id="J3MZ76"/>
<evidence type="ECO:0000313" key="2">
    <source>
        <dbReference type="Proteomes" id="UP000006038"/>
    </source>
</evidence>
<protein>
    <submittedName>
        <fullName evidence="1">Uncharacterized protein</fullName>
    </submittedName>
</protein>
<dbReference type="HOGENOM" id="CLU_1868293_0_0_1"/>
<keyword evidence="2" id="KW-1185">Reference proteome</keyword>
<evidence type="ECO:0000313" key="1">
    <source>
        <dbReference type="EnsemblPlants" id="OB09G23050.1"/>
    </source>
</evidence>
<dbReference type="EnsemblPlants" id="OB09G23050.1">
    <property type="protein sequence ID" value="OB09G23050.1"/>
    <property type="gene ID" value="OB09G23050"/>
</dbReference>
<organism evidence="1">
    <name type="scientific">Oryza brachyantha</name>
    <name type="common">malo sina</name>
    <dbReference type="NCBI Taxonomy" id="4533"/>
    <lineage>
        <taxon>Eukaryota</taxon>
        <taxon>Viridiplantae</taxon>
        <taxon>Streptophyta</taxon>
        <taxon>Embryophyta</taxon>
        <taxon>Tracheophyta</taxon>
        <taxon>Spermatophyta</taxon>
        <taxon>Magnoliopsida</taxon>
        <taxon>Liliopsida</taxon>
        <taxon>Poales</taxon>
        <taxon>Poaceae</taxon>
        <taxon>BOP clade</taxon>
        <taxon>Oryzoideae</taxon>
        <taxon>Oryzeae</taxon>
        <taxon>Oryzinae</taxon>
        <taxon>Oryza</taxon>
    </lineage>
</organism>
<accession>J3MZ76</accession>
<reference evidence="1" key="2">
    <citation type="submission" date="2013-04" db="UniProtKB">
        <authorList>
            <consortium name="EnsemblPlants"/>
        </authorList>
    </citation>
    <scope>IDENTIFICATION</scope>
</reference>
<proteinExistence type="predicted"/>